<gene>
    <name evidence="1" type="ORF">V5J35_000592</name>
    <name evidence="2" type="ORF">V5J35_000766</name>
    <name evidence="3" type="ORF">V5J35_000812</name>
    <name evidence="4" type="ORF">V5J35_002939</name>
    <name evidence="5" type="ORF">V5J35_003874</name>
    <name evidence="6" type="ORF">V5J35_004093</name>
    <name evidence="7" type="ORF">V5J35_004255</name>
</gene>
<dbReference type="Proteomes" id="UP001549366">
    <property type="component" value="Unassembled WGS sequence"/>
</dbReference>
<dbReference type="EMBL" id="JBEWTB010000002">
    <property type="protein sequence ID" value="MET4755574.1"/>
    <property type="molecule type" value="Genomic_DNA"/>
</dbReference>
<dbReference type="EMBL" id="JBEWTB010000002">
    <property type="protein sequence ID" value="MET4758682.1"/>
    <property type="molecule type" value="Genomic_DNA"/>
</dbReference>
<evidence type="ECO:0000313" key="3">
    <source>
        <dbReference type="EMBL" id="MET4755620.1"/>
    </source>
</evidence>
<evidence type="ECO:0000313" key="2">
    <source>
        <dbReference type="EMBL" id="MET4755574.1"/>
    </source>
</evidence>
<evidence type="ECO:0000313" key="7">
    <source>
        <dbReference type="EMBL" id="MET4759063.1"/>
    </source>
</evidence>
<name>A0ABV2SCB9_9GAMM</name>
<dbReference type="NCBIfam" id="NF047593">
    <property type="entry name" value="IS66_ISAeme5_TnpA"/>
    <property type="match status" value="1"/>
</dbReference>
<dbReference type="EMBL" id="JBEWTB010000002">
    <property type="protein sequence ID" value="MET4755620.1"/>
    <property type="molecule type" value="Genomic_DNA"/>
</dbReference>
<dbReference type="EMBL" id="JBEWTB010000002">
    <property type="protein sequence ID" value="MET4758901.1"/>
    <property type="molecule type" value="Genomic_DNA"/>
</dbReference>
<reference evidence="1 8" key="1">
    <citation type="submission" date="2024-06" db="EMBL/GenBank/DDBJ databases">
        <title>Genomic Encyclopedia of Type Strains, Phase V (KMG-V): Genome sequencing to study the core and pangenomes of soil and plant-associated prokaryotes.</title>
        <authorList>
            <person name="Whitman W."/>
        </authorList>
    </citation>
    <scope>NUCLEOTIDE SEQUENCE [LARGE SCALE GENOMIC DNA]</scope>
    <source>
        <strain evidence="1 8">NE40</strain>
    </source>
</reference>
<sequence>MKPEERKQNQALWQERMNDWQQSGLSASGWCKKHDIKQHLFFYWKHKLLTRPDNKLIPLGVVQPEPSAPSLVILYMDSIRIEAAPEQAAALIKALQAAS</sequence>
<organism evidence="1 8">
    <name type="scientific">Endozoicomonas lisbonensis</name>
    <dbReference type="NCBI Taxonomy" id="3120522"/>
    <lineage>
        <taxon>Bacteria</taxon>
        <taxon>Pseudomonadati</taxon>
        <taxon>Pseudomonadota</taxon>
        <taxon>Gammaproteobacteria</taxon>
        <taxon>Oceanospirillales</taxon>
        <taxon>Endozoicomonadaceae</taxon>
        <taxon>Endozoicomonas</taxon>
    </lineage>
</organism>
<comment type="caution">
    <text evidence="1">The sequence shown here is derived from an EMBL/GenBank/DDBJ whole genome shotgun (WGS) entry which is preliminary data.</text>
</comment>
<dbReference type="RefSeq" id="WP_354007878.1">
    <property type="nucleotide sequence ID" value="NZ_JBEWTA010000001.1"/>
</dbReference>
<evidence type="ECO:0000313" key="5">
    <source>
        <dbReference type="EMBL" id="MET4758682.1"/>
    </source>
</evidence>
<protein>
    <recommendedName>
        <fullName evidence="9">Transposase</fullName>
    </recommendedName>
</protein>
<evidence type="ECO:0000313" key="1">
    <source>
        <dbReference type="EMBL" id="MET4755400.1"/>
    </source>
</evidence>
<keyword evidence="8" id="KW-1185">Reference proteome</keyword>
<dbReference type="EMBL" id="JBEWTB010000002">
    <property type="protein sequence ID" value="MET4755400.1"/>
    <property type="molecule type" value="Genomic_DNA"/>
</dbReference>
<dbReference type="EMBL" id="JBEWTB010000002">
    <property type="protein sequence ID" value="MET4759063.1"/>
    <property type="molecule type" value="Genomic_DNA"/>
</dbReference>
<evidence type="ECO:0000313" key="8">
    <source>
        <dbReference type="Proteomes" id="UP001549366"/>
    </source>
</evidence>
<evidence type="ECO:0000313" key="6">
    <source>
        <dbReference type="EMBL" id="MET4758901.1"/>
    </source>
</evidence>
<dbReference type="EMBL" id="JBEWTB010000002">
    <property type="protein sequence ID" value="MET4757747.1"/>
    <property type="molecule type" value="Genomic_DNA"/>
</dbReference>
<evidence type="ECO:0008006" key="9">
    <source>
        <dbReference type="Google" id="ProtNLM"/>
    </source>
</evidence>
<proteinExistence type="predicted"/>
<accession>A0ABV2SCB9</accession>
<evidence type="ECO:0000313" key="4">
    <source>
        <dbReference type="EMBL" id="MET4757747.1"/>
    </source>
</evidence>